<comment type="pathway">
    <text evidence="1 6">Glycan biosynthesis; trehalose biosynthesis.</text>
</comment>
<comment type="cofactor">
    <cofactor evidence="6">
        <name>Mg(2+)</name>
        <dbReference type="ChEBI" id="CHEBI:18420"/>
    </cofactor>
</comment>
<dbReference type="OrthoDB" id="9814913at2"/>
<dbReference type="NCBIfam" id="TIGR00685">
    <property type="entry name" value="T6PP"/>
    <property type="match status" value="1"/>
</dbReference>
<dbReference type="GO" id="GO:0005992">
    <property type="term" value="P:trehalose biosynthetic process"/>
    <property type="evidence" value="ECO:0007669"/>
    <property type="project" value="UniProtKB-UniPathway"/>
</dbReference>
<evidence type="ECO:0000256" key="2">
    <source>
        <dbReference type="ARBA" id="ARBA00008770"/>
    </source>
</evidence>
<dbReference type="SUPFAM" id="SSF56784">
    <property type="entry name" value="HAD-like"/>
    <property type="match status" value="1"/>
</dbReference>
<dbReference type="InterPro" id="IPR044651">
    <property type="entry name" value="OTSB-like"/>
</dbReference>
<dbReference type="PANTHER" id="PTHR43768:SF3">
    <property type="entry name" value="TREHALOSE 6-PHOSPHATE PHOSPHATASE"/>
    <property type="match status" value="1"/>
</dbReference>
<organism evidence="7 8">
    <name type="scientific">Kosakonia oryziphila</name>
    <dbReference type="NCBI Taxonomy" id="1005667"/>
    <lineage>
        <taxon>Bacteria</taxon>
        <taxon>Pseudomonadati</taxon>
        <taxon>Pseudomonadota</taxon>
        <taxon>Gammaproteobacteria</taxon>
        <taxon>Enterobacterales</taxon>
        <taxon>Enterobacteriaceae</taxon>
        <taxon>Kosakonia</taxon>
    </lineage>
</organism>
<dbReference type="UniPathway" id="UPA00299"/>
<comment type="function">
    <text evidence="6">Removes the phosphate from trehalose 6-phosphate to produce free trehalose.</text>
</comment>
<dbReference type="PANTHER" id="PTHR43768">
    <property type="entry name" value="TREHALOSE 6-PHOSPHATE PHOSPHATASE"/>
    <property type="match status" value="1"/>
</dbReference>
<dbReference type="Gene3D" id="3.40.50.1000">
    <property type="entry name" value="HAD superfamily/HAD-like"/>
    <property type="match status" value="1"/>
</dbReference>
<comment type="catalytic activity">
    <reaction evidence="6">
        <text>alpha,alpha-trehalose 6-phosphate + H2O = alpha,alpha-trehalose + phosphate</text>
        <dbReference type="Rhea" id="RHEA:23420"/>
        <dbReference type="ChEBI" id="CHEBI:15377"/>
        <dbReference type="ChEBI" id="CHEBI:16551"/>
        <dbReference type="ChEBI" id="CHEBI:43474"/>
        <dbReference type="ChEBI" id="CHEBI:58429"/>
        <dbReference type="EC" id="3.1.3.12"/>
    </reaction>
</comment>
<dbReference type="GO" id="GO:0004805">
    <property type="term" value="F:trehalose-phosphatase activity"/>
    <property type="evidence" value="ECO:0007669"/>
    <property type="project" value="UniProtKB-EC"/>
</dbReference>
<dbReference type="EC" id="3.1.3.12" evidence="6"/>
<dbReference type="Proteomes" id="UP000198515">
    <property type="component" value="Unassembled WGS sequence"/>
</dbReference>
<evidence type="ECO:0000256" key="4">
    <source>
        <dbReference type="ARBA" id="ARBA00022801"/>
    </source>
</evidence>
<keyword evidence="3 6" id="KW-0479">Metal-binding</keyword>
<dbReference type="CDD" id="cd01627">
    <property type="entry name" value="HAD_TPP"/>
    <property type="match status" value="1"/>
</dbReference>
<evidence type="ECO:0000256" key="6">
    <source>
        <dbReference type="RuleBase" id="RU361117"/>
    </source>
</evidence>
<dbReference type="InterPro" id="IPR003337">
    <property type="entry name" value="Trehalose_PPase"/>
</dbReference>
<proteinExistence type="inferred from homology"/>
<reference evidence="8" key="1">
    <citation type="submission" date="2016-08" db="EMBL/GenBank/DDBJ databases">
        <authorList>
            <person name="Varghese N."/>
            <person name="Submissions Spin"/>
        </authorList>
    </citation>
    <scope>NUCLEOTIDE SEQUENCE [LARGE SCALE GENOMIC DNA]</scope>
    <source>
        <strain evidence="8">REICA_142</strain>
    </source>
</reference>
<comment type="similarity">
    <text evidence="2 6">Belongs to the trehalose phosphatase family.</text>
</comment>
<dbReference type="NCBIfam" id="NF007560">
    <property type="entry name" value="PRK10187.1"/>
    <property type="match status" value="1"/>
</dbReference>
<keyword evidence="8" id="KW-1185">Reference proteome</keyword>
<protein>
    <recommendedName>
        <fullName evidence="6">Trehalose 6-phosphate phosphatase</fullName>
        <ecNumber evidence="6">3.1.3.12</ecNumber>
    </recommendedName>
</protein>
<dbReference type="InterPro" id="IPR036412">
    <property type="entry name" value="HAD-like_sf"/>
</dbReference>
<evidence type="ECO:0000313" key="7">
    <source>
        <dbReference type="EMBL" id="SCC64616.1"/>
    </source>
</evidence>
<dbReference type="EMBL" id="FMBC01000057">
    <property type="protein sequence ID" value="SCC64616.1"/>
    <property type="molecule type" value="Genomic_DNA"/>
</dbReference>
<evidence type="ECO:0000256" key="5">
    <source>
        <dbReference type="ARBA" id="ARBA00022842"/>
    </source>
</evidence>
<dbReference type="Gene3D" id="3.30.70.1020">
    <property type="entry name" value="Trehalose-6-phosphate phosphatase related protein, domain 2"/>
    <property type="match status" value="1"/>
</dbReference>
<dbReference type="InterPro" id="IPR006379">
    <property type="entry name" value="HAD-SF_hydro_IIB"/>
</dbReference>
<sequence length="268" mass="29477">MEDALSVPPLFSGNFAFFFDLDGTLADIKPHPDDVSVPDAVLVRLSLLAEMNNGALALISGRSIAELEQLAKPWRFPLAGVHGAERRDIKGHTERVTLPENIVQPLERLLRHEVASLNGVELEAKGMAFALHYRQAPQHQDAVFALAKQIVACYPQLAMQPGKCVVELKPSGIHKGAAIAAFLETPPFAGRLPVFVGDDLTDEHGFKTVNALGGESIKVGAGETQAKWRLDSVTEVYRWLERITDHQQEKQQALTNRRDGYESLSRSI</sequence>
<dbReference type="Pfam" id="PF02358">
    <property type="entry name" value="Trehalose_PPase"/>
    <property type="match status" value="1"/>
</dbReference>
<evidence type="ECO:0000313" key="8">
    <source>
        <dbReference type="Proteomes" id="UP000198515"/>
    </source>
</evidence>
<accession>A0A1C4G901</accession>
<dbReference type="RefSeq" id="WP_090138072.1">
    <property type="nucleotide sequence ID" value="NZ_FMBC01000057.1"/>
</dbReference>
<keyword evidence="4 6" id="KW-0378">Hydrolase</keyword>
<keyword evidence="5 6" id="KW-0460">Magnesium</keyword>
<evidence type="ECO:0000256" key="1">
    <source>
        <dbReference type="ARBA" id="ARBA00005199"/>
    </source>
</evidence>
<dbReference type="GO" id="GO:0000287">
    <property type="term" value="F:magnesium ion binding"/>
    <property type="evidence" value="ECO:0007669"/>
    <property type="project" value="UniProtKB-ARBA"/>
</dbReference>
<dbReference type="AlphaFoldDB" id="A0A1C4G901"/>
<gene>
    <name evidence="7" type="ORF">GA0061070_105716</name>
</gene>
<dbReference type="NCBIfam" id="TIGR01484">
    <property type="entry name" value="HAD-SF-IIB"/>
    <property type="match status" value="1"/>
</dbReference>
<name>A0A1C4G901_9ENTR</name>
<evidence type="ECO:0000256" key="3">
    <source>
        <dbReference type="ARBA" id="ARBA00022723"/>
    </source>
</evidence>
<dbReference type="InterPro" id="IPR023214">
    <property type="entry name" value="HAD_sf"/>
</dbReference>